<comment type="caution">
    <text evidence="2">The sequence shown here is derived from an EMBL/GenBank/DDBJ whole genome shotgun (WGS) entry which is preliminary data.</text>
</comment>
<dbReference type="PROSITE" id="PS50943">
    <property type="entry name" value="HTH_CROC1"/>
    <property type="match status" value="1"/>
</dbReference>
<dbReference type="PANTHER" id="PTHR35010:SF4">
    <property type="entry name" value="BLL5781 PROTEIN"/>
    <property type="match status" value="1"/>
</dbReference>
<dbReference type="Gene3D" id="1.10.260.40">
    <property type="entry name" value="lambda repressor-like DNA-binding domains"/>
    <property type="match status" value="1"/>
</dbReference>
<dbReference type="RefSeq" id="WP_377301424.1">
    <property type="nucleotide sequence ID" value="NZ_JBHSMK010000002.1"/>
</dbReference>
<dbReference type="InterPro" id="IPR010982">
    <property type="entry name" value="Lambda_DNA-bd_dom_sf"/>
</dbReference>
<protein>
    <submittedName>
        <fullName evidence="2">Helix-turn-helix domain-containing protein</fullName>
    </submittedName>
</protein>
<dbReference type="SUPFAM" id="SSF47413">
    <property type="entry name" value="lambda repressor-like DNA-binding domains"/>
    <property type="match status" value="1"/>
</dbReference>
<evidence type="ECO:0000313" key="3">
    <source>
        <dbReference type="Proteomes" id="UP001596013"/>
    </source>
</evidence>
<evidence type="ECO:0000259" key="1">
    <source>
        <dbReference type="PROSITE" id="PS50943"/>
    </source>
</evidence>
<dbReference type="EMBL" id="JBHSMK010000002">
    <property type="protein sequence ID" value="MFC5435276.1"/>
    <property type="molecule type" value="Genomic_DNA"/>
</dbReference>
<organism evidence="2 3">
    <name type="scientific">Rhodanobacter umsongensis</name>
    <dbReference type="NCBI Taxonomy" id="633153"/>
    <lineage>
        <taxon>Bacteria</taxon>
        <taxon>Pseudomonadati</taxon>
        <taxon>Pseudomonadota</taxon>
        <taxon>Gammaproteobacteria</taxon>
        <taxon>Lysobacterales</taxon>
        <taxon>Rhodanobacteraceae</taxon>
        <taxon>Rhodanobacter</taxon>
    </lineage>
</organism>
<dbReference type="InterPro" id="IPR001387">
    <property type="entry name" value="Cro/C1-type_HTH"/>
</dbReference>
<gene>
    <name evidence="2" type="ORF">ACFPME_01825</name>
</gene>
<dbReference type="InterPro" id="IPR041413">
    <property type="entry name" value="MLTR_LBD"/>
</dbReference>
<dbReference type="Pfam" id="PF13560">
    <property type="entry name" value="HTH_31"/>
    <property type="match status" value="1"/>
</dbReference>
<dbReference type="Gene3D" id="3.30.450.180">
    <property type="match status" value="1"/>
</dbReference>
<evidence type="ECO:0000313" key="2">
    <source>
        <dbReference type="EMBL" id="MFC5435276.1"/>
    </source>
</evidence>
<dbReference type="PANTHER" id="PTHR35010">
    <property type="entry name" value="BLL4672 PROTEIN-RELATED"/>
    <property type="match status" value="1"/>
</dbReference>
<dbReference type="SMART" id="SM00530">
    <property type="entry name" value="HTH_XRE"/>
    <property type="match status" value="1"/>
</dbReference>
<accession>A0ABW0JHP0</accession>
<dbReference type="Proteomes" id="UP001596013">
    <property type="component" value="Unassembled WGS sequence"/>
</dbReference>
<keyword evidence="3" id="KW-1185">Reference proteome</keyword>
<proteinExistence type="predicted"/>
<dbReference type="Pfam" id="PF17765">
    <property type="entry name" value="MLTR_LBD"/>
    <property type="match status" value="1"/>
</dbReference>
<name>A0ABW0JHP0_9GAMM</name>
<dbReference type="CDD" id="cd00093">
    <property type="entry name" value="HTH_XRE"/>
    <property type="match status" value="1"/>
</dbReference>
<sequence>MRSSAQADPLLSHPPIGALLREWRTVRRMSQLDLALEAGMSARHLSYVETGKAQASRELICRLADVFGMPLRERNALLLAGGYAPQYQENALAMPAMERMRQAIELIITHQEPYPAFVIDRQWNVLMANEAAVRVNRLLMDGRESRHANLLHQVFDPADFRPVIINWPEVAEKFIRHVHEQLAAVPTDRALQALLADVLGYPDVPRHWRIRDLENGPAPLLTLAFRSRRGELRFFETITTFSMPRDVTLDELRIECAFPADDHTAAVCADLAASA</sequence>
<reference evidence="3" key="1">
    <citation type="journal article" date="2019" name="Int. J. Syst. Evol. Microbiol.">
        <title>The Global Catalogue of Microorganisms (GCM) 10K type strain sequencing project: providing services to taxonomists for standard genome sequencing and annotation.</title>
        <authorList>
            <consortium name="The Broad Institute Genomics Platform"/>
            <consortium name="The Broad Institute Genome Sequencing Center for Infectious Disease"/>
            <person name="Wu L."/>
            <person name="Ma J."/>
        </authorList>
    </citation>
    <scope>NUCLEOTIDE SEQUENCE [LARGE SCALE GENOMIC DNA]</scope>
    <source>
        <strain evidence="3">JCM 17130</strain>
    </source>
</reference>
<feature type="domain" description="HTH cro/C1-type" evidence="1">
    <location>
        <begin position="20"/>
        <end position="74"/>
    </location>
</feature>